<dbReference type="InterPro" id="IPR011006">
    <property type="entry name" value="CheY-like_superfamily"/>
</dbReference>
<evidence type="ECO:0000256" key="2">
    <source>
        <dbReference type="PROSITE-ProRule" id="PRU00169"/>
    </source>
</evidence>
<evidence type="ECO:0000313" key="4">
    <source>
        <dbReference type="EMBL" id="TNV72140.1"/>
    </source>
</evidence>
<keyword evidence="5" id="KW-1185">Reference proteome</keyword>
<dbReference type="SMART" id="SM00448">
    <property type="entry name" value="REC"/>
    <property type="match status" value="1"/>
</dbReference>
<dbReference type="CDD" id="cd17546">
    <property type="entry name" value="REC_hyHK_CKI1_RcsC-like"/>
    <property type="match status" value="1"/>
</dbReference>
<protein>
    <recommendedName>
        <fullName evidence="3">Response regulatory domain-containing protein</fullName>
    </recommendedName>
</protein>
<dbReference type="Proteomes" id="UP000785679">
    <property type="component" value="Unassembled WGS sequence"/>
</dbReference>
<evidence type="ECO:0000313" key="5">
    <source>
        <dbReference type="Proteomes" id="UP000785679"/>
    </source>
</evidence>
<accession>A0A8J8SVF0</accession>
<dbReference type="Pfam" id="PF00072">
    <property type="entry name" value="Response_reg"/>
    <property type="match status" value="1"/>
</dbReference>
<proteinExistence type="predicted"/>
<sequence>MLRNFPLRPLLNGERLQTLTQCTINNTVTPQALSDRCPCKTRPPILAVDDNIFNIVALQTVLEYDFNLQSEKALNGLEALAKVQERAKDVSEYPCICGKEGPDSNFSVIFMDCNMPIMDGFMGTARIKEYLGDEKMKKMVIVALTAYTGEQFKEKCLMSGMNGYLTKPISAGQLRAFLREHTKHVQ</sequence>
<dbReference type="InterPro" id="IPR001789">
    <property type="entry name" value="Sig_transdc_resp-reg_receiver"/>
</dbReference>
<dbReference type="EMBL" id="RRYP01024037">
    <property type="protein sequence ID" value="TNV72140.1"/>
    <property type="molecule type" value="Genomic_DNA"/>
</dbReference>
<dbReference type="PROSITE" id="PS50110">
    <property type="entry name" value="RESPONSE_REGULATORY"/>
    <property type="match status" value="1"/>
</dbReference>
<dbReference type="AlphaFoldDB" id="A0A8J8SVF0"/>
<reference evidence="4" key="1">
    <citation type="submission" date="2019-06" db="EMBL/GenBank/DDBJ databases">
        <authorList>
            <person name="Zheng W."/>
        </authorList>
    </citation>
    <scope>NUCLEOTIDE SEQUENCE</scope>
    <source>
        <strain evidence="4">QDHG01</strain>
    </source>
</reference>
<feature type="modified residue" description="4-aspartylphosphate" evidence="2">
    <location>
        <position position="112"/>
    </location>
</feature>
<feature type="domain" description="Response regulatory" evidence="3">
    <location>
        <begin position="44"/>
        <end position="182"/>
    </location>
</feature>
<organism evidence="4 5">
    <name type="scientific">Halteria grandinella</name>
    <dbReference type="NCBI Taxonomy" id="5974"/>
    <lineage>
        <taxon>Eukaryota</taxon>
        <taxon>Sar</taxon>
        <taxon>Alveolata</taxon>
        <taxon>Ciliophora</taxon>
        <taxon>Intramacronucleata</taxon>
        <taxon>Spirotrichea</taxon>
        <taxon>Stichotrichia</taxon>
        <taxon>Sporadotrichida</taxon>
        <taxon>Halteriidae</taxon>
        <taxon>Halteria</taxon>
    </lineage>
</organism>
<dbReference type="GO" id="GO:0000160">
    <property type="term" value="P:phosphorelay signal transduction system"/>
    <property type="evidence" value="ECO:0007669"/>
    <property type="project" value="InterPro"/>
</dbReference>
<comment type="caution">
    <text evidence="4">The sequence shown here is derived from an EMBL/GenBank/DDBJ whole genome shotgun (WGS) entry which is preliminary data.</text>
</comment>
<dbReference type="PANTHER" id="PTHR43719">
    <property type="entry name" value="TWO-COMPONENT HISTIDINE KINASE"/>
    <property type="match status" value="1"/>
</dbReference>
<gene>
    <name evidence="4" type="ORF">FGO68_gene3637</name>
</gene>
<dbReference type="Gene3D" id="3.40.50.2300">
    <property type="match status" value="1"/>
</dbReference>
<dbReference type="SUPFAM" id="SSF52172">
    <property type="entry name" value="CheY-like"/>
    <property type="match status" value="1"/>
</dbReference>
<evidence type="ECO:0000259" key="3">
    <source>
        <dbReference type="PROSITE" id="PS50110"/>
    </source>
</evidence>
<dbReference type="OrthoDB" id="312675at2759"/>
<dbReference type="InterPro" id="IPR050956">
    <property type="entry name" value="2C_system_His_kinase"/>
</dbReference>
<dbReference type="PANTHER" id="PTHR43719:SF28">
    <property type="entry name" value="PEROXIDE STRESS-ACTIVATED HISTIDINE KINASE MAK1-RELATED"/>
    <property type="match status" value="1"/>
</dbReference>
<keyword evidence="1 2" id="KW-0597">Phosphoprotein</keyword>
<name>A0A8J8SVF0_HALGN</name>
<evidence type="ECO:0000256" key="1">
    <source>
        <dbReference type="ARBA" id="ARBA00022553"/>
    </source>
</evidence>